<gene>
    <name evidence="2" type="ORF">MNOR_LOCUS27869</name>
</gene>
<feature type="non-terminal residue" evidence="2">
    <location>
        <position position="107"/>
    </location>
</feature>
<keyword evidence="1" id="KW-0812">Transmembrane</keyword>
<evidence type="ECO:0000313" key="2">
    <source>
        <dbReference type="EMBL" id="CAL4136790.1"/>
    </source>
</evidence>
<keyword evidence="3" id="KW-1185">Reference proteome</keyword>
<dbReference type="Proteomes" id="UP001497623">
    <property type="component" value="Unassembled WGS sequence"/>
</dbReference>
<keyword evidence="1" id="KW-0472">Membrane</keyword>
<sequence length="107" mass="12820">YIYKFIYIYIYVCVCVCVYVCMCVKKTDMCKISMTCISYFTSKQELWVEREHLTLWSPHRLTQTTQIREALGGNKPIRILGNLWIIGVLHHIYIYQYNTTYMNEISN</sequence>
<reference evidence="2 3" key="1">
    <citation type="submission" date="2024-05" db="EMBL/GenBank/DDBJ databases">
        <authorList>
            <person name="Wallberg A."/>
        </authorList>
    </citation>
    <scope>NUCLEOTIDE SEQUENCE [LARGE SCALE GENOMIC DNA]</scope>
</reference>
<protein>
    <submittedName>
        <fullName evidence="2">Uncharacterized protein</fullName>
    </submittedName>
</protein>
<feature type="non-terminal residue" evidence="2">
    <location>
        <position position="1"/>
    </location>
</feature>
<name>A0AAV2RTF5_MEGNR</name>
<dbReference type="AlphaFoldDB" id="A0AAV2RTF5"/>
<keyword evidence="1" id="KW-1133">Transmembrane helix</keyword>
<evidence type="ECO:0000256" key="1">
    <source>
        <dbReference type="SAM" id="Phobius"/>
    </source>
</evidence>
<organism evidence="2 3">
    <name type="scientific">Meganyctiphanes norvegica</name>
    <name type="common">Northern krill</name>
    <name type="synonym">Thysanopoda norvegica</name>
    <dbReference type="NCBI Taxonomy" id="48144"/>
    <lineage>
        <taxon>Eukaryota</taxon>
        <taxon>Metazoa</taxon>
        <taxon>Ecdysozoa</taxon>
        <taxon>Arthropoda</taxon>
        <taxon>Crustacea</taxon>
        <taxon>Multicrustacea</taxon>
        <taxon>Malacostraca</taxon>
        <taxon>Eumalacostraca</taxon>
        <taxon>Eucarida</taxon>
        <taxon>Euphausiacea</taxon>
        <taxon>Euphausiidae</taxon>
        <taxon>Meganyctiphanes</taxon>
    </lineage>
</organism>
<comment type="caution">
    <text evidence="2">The sequence shown here is derived from an EMBL/GenBank/DDBJ whole genome shotgun (WGS) entry which is preliminary data.</text>
</comment>
<feature type="transmembrane region" description="Helical" evidence="1">
    <location>
        <begin position="6"/>
        <end position="24"/>
    </location>
</feature>
<accession>A0AAV2RTF5</accession>
<dbReference type="EMBL" id="CAXKWB010029947">
    <property type="protein sequence ID" value="CAL4136790.1"/>
    <property type="molecule type" value="Genomic_DNA"/>
</dbReference>
<evidence type="ECO:0000313" key="3">
    <source>
        <dbReference type="Proteomes" id="UP001497623"/>
    </source>
</evidence>
<proteinExistence type="predicted"/>